<dbReference type="Proteomes" id="UP000635606">
    <property type="component" value="Unassembled WGS sequence"/>
</dbReference>
<dbReference type="EMBL" id="BOPH01000128">
    <property type="protein sequence ID" value="GIJ73982.1"/>
    <property type="molecule type" value="Genomic_DNA"/>
</dbReference>
<name>A0A8J4A1C9_9ACTN</name>
<sequence>MHVRPVPEVVTGHPDAVRALTGLFGVRPRLADLLRDRLPPDLAGIRAGTGG</sequence>
<keyword evidence="2" id="KW-1185">Reference proteome</keyword>
<gene>
    <name evidence="1" type="ORF">Voc01_088990</name>
</gene>
<comment type="caution">
    <text evidence="1">The sequence shown here is derived from an EMBL/GenBank/DDBJ whole genome shotgun (WGS) entry which is preliminary data.</text>
</comment>
<accession>A0A8J4A1C9</accession>
<organism evidence="1 2">
    <name type="scientific">Virgisporangium ochraceum</name>
    <dbReference type="NCBI Taxonomy" id="65505"/>
    <lineage>
        <taxon>Bacteria</taxon>
        <taxon>Bacillati</taxon>
        <taxon>Actinomycetota</taxon>
        <taxon>Actinomycetes</taxon>
        <taxon>Micromonosporales</taxon>
        <taxon>Micromonosporaceae</taxon>
        <taxon>Virgisporangium</taxon>
    </lineage>
</organism>
<dbReference type="AlphaFoldDB" id="A0A8J4A1C9"/>
<evidence type="ECO:0000313" key="1">
    <source>
        <dbReference type="EMBL" id="GIJ73982.1"/>
    </source>
</evidence>
<protein>
    <submittedName>
        <fullName evidence="1">Uncharacterized protein</fullName>
    </submittedName>
</protein>
<reference evidence="1" key="1">
    <citation type="submission" date="2021-01" db="EMBL/GenBank/DDBJ databases">
        <title>Whole genome shotgun sequence of Virgisporangium ochraceum NBRC 16418.</title>
        <authorList>
            <person name="Komaki H."/>
            <person name="Tamura T."/>
        </authorList>
    </citation>
    <scope>NUCLEOTIDE SEQUENCE</scope>
    <source>
        <strain evidence="1">NBRC 16418</strain>
    </source>
</reference>
<evidence type="ECO:0000313" key="2">
    <source>
        <dbReference type="Proteomes" id="UP000635606"/>
    </source>
</evidence>
<proteinExistence type="predicted"/>